<dbReference type="OMA" id="AHIREHA"/>
<organism evidence="1 2">
    <name type="scientific">Haemaphysalis longicornis</name>
    <name type="common">Bush tick</name>
    <dbReference type="NCBI Taxonomy" id="44386"/>
    <lineage>
        <taxon>Eukaryota</taxon>
        <taxon>Metazoa</taxon>
        <taxon>Ecdysozoa</taxon>
        <taxon>Arthropoda</taxon>
        <taxon>Chelicerata</taxon>
        <taxon>Arachnida</taxon>
        <taxon>Acari</taxon>
        <taxon>Parasitiformes</taxon>
        <taxon>Ixodida</taxon>
        <taxon>Ixodoidea</taxon>
        <taxon>Ixodidae</taxon>
        <taxon>Haemaphysalinae</taxon>
        <taxon>Haemaphysalis</taxon>
    </lineage>
</organism>
<dbReference type="PANTHER" id="PTHR44216">
    <property type="entry name" value="PROTEIN O-MANNOSYL-TRANSFERASE TMTC2"/>
    <property type="match status" value="1"/>
</dbReference>
<gene>
    <name evidence="1" type="ORF">HPB48_020886</name>
</gene>
<evidence type="ECO:0000313" key="2">
    <source>
        <dbReference type="Proteomes" id="UP000821853"/>
    </source>
</evidence>
<reference evidence="1 2" key="1">
    <citation type="journal article" date="2020" name="Cell">
        <title>Large-Scale Comparative Analyses of Tick Genomes Elucidate Their Genetic Diversity and Vector Capacities.</title>
        <authorList>
            <consortium name="Tick Genome and Microbiome Consortium (TIGMIC)"/>
            <person name="Jia N."/>
            <person name="Wang J."/>
            <person name="Shi W."/>
            <person name="Du L."/>
            <person name="Sun Y."/>
            <person name="Zhan W."/>
            <person name="Jiang J.F."/>
            <person name="Wang Q."/>
            <person name="Zhang B."/>
            <person name="Ji P."/>
            <person name="Bell-Sakyi L."/>
            <person name="Cui X.M."/>
            <person name="Yuan T.T."/>
            <person name="Jiang B.G."/>
            <person name="Yang W.F."/>
            <person name="Lam T.T."/>
            <person name="Chang Q.C."/>
            <person name="Ding S.J."/>
            <person name="Wang X.J."/>
            <person name="Zhu J.G."/>
            <person name="Ruan X.D."/>
            <person name="Zhao L."/>
            <person name="Wei J.T."/>
            <person name="Ye R.Z."/>
            <person name="Que T.C."/>
            <person name="Du C.H."/>
            <person name="Zhou Y.H."/>
            <person name="Cheng J.X."/>
            <person name="Dai P.F."/>
            <person name="Guo W.B."/>
            <person name="Han X.H."/>
            <person name="Huang E.J."/>
            <person name="Li L.F."/>
            <person name="Wei W."/>
            <person name="Gao Y.C."/>
            <person name="Liu J.Z."/>
            <person name="Shao H.Z."/>
            <person name="Wang X."/>
            <person name="Wang C.C."/>
            <person name="Yang T.C."/>
            <person name="Huo Q.B."/>
            <person name="Li W."/>
            <person name="Chen H.Y."/>
            <person name="Chen S.E."/>
            <person name="Zhou L.G."/>
            <person name="Ni X.B."/>
            <person name="Tian J.H."/>
            <person name="Sheng Y."/>
            <person name="Liu T."/>
            <person name="Pan Y.S."/>
            <person name="Xia L.Y."/>
            <person name="Li J."/>
            <person name="Zhao F."/>
            <person name="Cao W.C."/>
        </authorList>
    </citation>
    <scope>NUCLEOTIDE SEQUENCE [LARGE SCALE GENOMIC DNA]</scope>
    <source>
        <strain evidence="1">HaeL-2018</strain>
    </source>
</reference>
<keyword evidence="2" id="KW-1185">Reference proteome</keyword>
<dbReference type="AlphaFoldDB" id="A0A9J6FWL5"/>
<dbReference type="Proteomes" id="UP000821853">
    <property type="component" value="Chromosome 2"/>
</dbReference>
<dbReference type="VEuPathDB" id="VectorBase:HLOH_057978"/>
<sequence length="85" mass="8860">MQPKRLAKAAAFSHLRRANFLASGLHVRSYHIVNVALHAACSALVAAIAQSAVGMQPLPAGLAAVLFAAHPVHTEAVSHGLFVET</sequence>
<accession>A0A9J6FWL5</accession>
<evidence type="ECO:0000313" key="1">
    <source>
        <dbReference type="EMBL" id="KAH9366745.1"/>
    </source>
</evidence>
<dbReference type="GO" id="GO:0035269">
    <property type="term" value="P:protein O-linked glycosylation via mannose"/>
    <property type="evidence" value="ECO:0007669"/>
    <property type="project" value="TreeGrafter"/>
</dbReference>
<dbReference type="GO" id="GO:0000030">
    <property type="term" value="F:mannosyltransferase activity"/>
    <property type="evidence" value="ECO:0007669"/>
    <property type="project" value="TreeGrafter"/>
</dbReference>
<dbReference type="PANTHER" id="PTHR44216:SF3">
    <property type="entry name" value="PROTEIN O-MANNOSYL-TRANSFERASE TMTC2"/>
    <property type="match status" value="1"/>
</dbReference>
<dbReference type="InterPro" id="IPR052384">
    <property type="entry name" value="TMTC_O-mannosyltransferase"/>
</dbReference>
<dbReference type="EMBL" id="JABSTR010000004">
    <property type="protein sequence ID" value="KAH9366745.1"/>
    <property type="molecule type" value="Genomic_DNA"/>
</dbReference>
<proteinExistence type="predicted"/>
<dbReference type="GO" id="GO:0005789">
    <property type="term" value="C:endoplasmic reticulum membrane"/>
    <property type="evidence" value="ECO:0007669"/>
    <property type="project" value="TreeGrafter"/>
</dbReference>
<dbReference type="OrthoDB" id="1658288at2759"/>
<comment type="caution">
    <text evidence="1">The sequence shown here is derived from an EMBL/GenBank/DDBJ whole genome shotgun (WGS) entry which is preliminary data.</text>
</comment>
<protein>
    <submittedName>
        <fullName evidence="1">Uncharacterized protein</fullName>
    </submittedName>
</protein>
<name>A0A9J6FWL5_HAELO</name>